<keyword evidence="2" id="KW-1185">Reference proteome</keyword>
<dbReference type="AlphaFoldDB" id="A0A087RZB4"/>
<name>A0A087RZB4_9ARCH</name>
<protein>
    <submittedName>
        <fullName evidence="1">Uncharacterized protein</fullName>
    </submittedName>
</protein>
<comment type="caution">
    <text evidence="1">The sequence shown here is derived from an EMBL/GenBank/DDBJ whole genome shotgun (WGS) entry which is preliminary data.</text>
</comment>
<evidence type="ECO:0000313" key="2">
    <source>
        <dbReference type="Proteomes" id="UP000029387"/>
    </source>
</evidence>
<accession>A0A087RZB4</accession>
<evidence type="ECO:0000313" key="1">
    <source>
        <dbReference type="EMBL" id="KFM18818.1"/>
    </source>
</evidence>
<proteinExistence type="predicted"/>
<dbReference type="Proteomes" id="UP000029387">
    <property type="component" value="Unassembled WGS sequence"/>
</dbReference>
<gene>
    <name evidence="1" type="ORF">AAA799P11_00939</name>
</gene>
<dbReference type="EMBL" id="JOSZ01000013">
    <property type="protein sequence ID" value="KFM18818.1"/>
    <property type="molecule type" value="Genomic_DNA"/>
</dbReference>
<organism evidence="1 2">
    <name type="scientific">Marine Group I thaumarchaeote SCGC AAA799-P11</name>
    <dbReference type="NCBI Taxonomy" id="1502295"/>
    <lineage>
        <taxon>Archaea</taxon>
        <taxon>Nitrososphaerota</taxon>
        <taxon>Marine Group I</taxon>
    </lineage>
</organism>
<reference evidence="1 2" key="1">
    <citation type="submission" date="2014-06" db="EMBL/GenBank/DDBJ databases">
        <authorList>
            <person name="Ngugi D.K."/>
            <person name="Blom J."/>
            <person name="Alam I."/>
            <person name="Rashid M."/>
            <person name="Baalawi W."/>
            <person name="Zhang G."/>
            <person name="Hikmawan T."/>
            <person name="Guan Y."/>
            <person name="Antunes A."/>
            <person name="Siam R."/>
            <person name="El-Dorry H."/>
            <person name="Bajic V."/>
            <person name="Stingl U."/>
        </authorList>
    </citation>
    <scope>NUCLEOTIDE SEQUENCE [LARGE SCALE GENOMIC DNA]</scope>
    <source>
        <strain evidence="1">SCGC AAA799-P11</strain>
    </source>
</reference>
<sequence>MYNNPKIRKYLELENYTLEEFEERLTEALEIIKILKERDQNQQRMKKSLDKCYRKNLMSLNNFMKNTTS</sequence>